<reference evidence="1" key="1">
    <citation type="submission" date="2014-11" db="EMBL/GenBank/DDBJ databases">
        <authorList>
            <person name="Amaro Gonzalez C."/>
        </authorList>
    </citation>
    <scope>NUCLEOTIDE SEQUENCE</scope>
</reference>
<dbReference type="AlphaFoldDB" id="A0A0E9Q6W4"/>
<proteinExistence type="predicted"/>
<protein>
    <submittedName>
        <fullName evidence="1">Uncharacterized protein</fullName>
    </submittedName>
</protein>
<name>A0A0E9Q6W4_ANGAN</name>
<reference evidence="1" key="2">
    <citation type="journal article" date="2015" name="Fish Shellfish Immunol.">
        <title>Early steps in the European eel (Anguilla anguilla)-Vibrio vulnificus interaction in the gills: Role of the RtxA13 toxin.</title>
        <authorList>
            <person name="Callol A."/>
            <person name="Pajuelo D."/>
            <person name="Ebbesson L."/>
            <person name="Teles M."/>
            <person name="MacKenzie S."/>
            <person name="Amaro C."/>
        </authorList>
    </citation>
    <scope>NUCLEOTIDE SEQUENCE</scope>
</reference>
<evidence type="ECO:0000313" key="1">
    <source>
        <dbReference type="EMBL" id="JAH12085.1"/>
    </source>
</evidence>
<sequence>MASPTVQCSVPRGNIAPCWPTNTTSSSNFVFPSGLPSKY</sequence>
<organism evidence="1">
    <name type="scientific">Anguilla anguilla</name>
    <name type="common">European freshwater eel</name>
    <name type="synonym">Muraena anguilla</name>
    <dbReference type="NCBI Taxonomy" id="7936"/>
    <lineage>
        <taxon>Eukaryota</taxon>
        <taxon>Metazoa</taxon>
        <taxon>Chordata</taxon>
        <taxon>Craniata</taxon>
        <taxon>Vertebrata</taxon>
        <taxon>Euteleostomi</taxon>
        <taxon>Actinopterygii</taxon>
        <taxon>Neopterygii</taxon>
        <taxon>Teleostei</taxon>
        <taxon>Anguilliformes</taxon>
        <taxon>Anguillidae</taxon>
        <taxon>Anguilla</taxon>
    </lineage>
</organism>
<dbReference type="EMBL" id="GBXM01096492">
    <property type="protein sequence ID" value="JAH12085.1"/>
    <property type="molecule type" value="Transcribed_RNA"/>
</dbReference>
<accession>A0A0E9Q6W4</accession>